<dbReference type="Gene3D" id="3.40.50.300">
    <property type="entry name" value="P-loop containing nucleotide triphosphate hydrolases"/>
    <property type="match status" value="1"/>
</dbReference>
<dbReference type="Gene3D" id="3.30.1360.120">
    <property type="entry name" value="Probable tRNA modification gtpase trme, domain 1"/>
    <property type="match status" value="1"/>
</dbReference>
<dbReference type="GO" id="GO:0005739">
    <property type="term" value="C:mitochondrion"/>
    <property type="evidence" value="ECO:0007669"/>
    <property type="project" value="UniProtKB-SubCell"/>
</dbReference>
<dbReference type="NCBIfam" id="NF003661">
    <property type="entry name" value="PRK05291.1-3"/>
    <property type="match status" value="1"/>
</dbReference>
<dbReference type="InterPro" id="IPR004520">
    <property type="entry name" value="GTPase_MnmE"/>
</dbReference>
<dbReference type="NCBIfam" id="TIGR00450">
    <property type="entry name" value="mnmE_trmE_thdF"/>
    <property type="match status" value="1"/>
</dbReference>
<keyword evidence="4 6" id="KW-0547">Nucleotide-binding</keyword>
<dbReference type="CDD" id="cd04164">
    <property type="entry name" value="trmE"/>
    <property type="match status" value="1"/>
</dbReference>
<protein>
    <recommendedName>
        <fullName evidence="12">TrmE-type G domain-containing protein</fullName>
    </recommendedName>
</protein>
<proteinExistence type="inferred from homology"/>
<accession>A0A3P3XZZ5</accession>
<evidence type="ECO:0000256" key="1">
    <source>
        <dbReference type="ARBA" id="ARBA00004173"/>
    </source>
</evidence>
<dbReference type="Gene3D" id="1.20.120.430">
    <property type="entry name" value="tRNA modification GTPase MnmE domain 2"/>
    <property type="match status" value="1"/>
</dbReference>
<dbReference type="InterPro" id="IPR031168">
    <property type="entry name" value="G_TrmE"/>
</dbReference>
<dbReference type="EMBL" id="OVEO01000001">
    <property type="protein sequence ID" value="SPQ93453.1"/>
    <property type="molecule type" value="Genomic_DNA"/>
</dbReference>
<dbReference type="NCBIfam" id="TIGR00231">
    <property type="entry name" value="small_GTP"/>
    <property type="match status" value="1"/>
</dbReference>
<dbReference type="GO" id="GO:0003924">
    <property type="term" value="F:GTPase activity"/>
    <property type="evidence" value="ECO:0007669"/>
    <property type="project" value="InterPro"/>
</dbReference>
<dbReference type="Pfam" id="PF10396">
    <property type="entry name" value="TrmE_N"/>
    <property type="match status" value="1"/>
</dbReference>
<dbReference type="GO" id="GO:0005525">
    <property type="term" value="F:GTP binding"/>
    <property type="evidence" value="ECO:0007669"/>
    <property type="project" value="UniProtKB-KW"/>
</dbReference>
<evidence type="ECO:0008006" key="12">
    <source>
        <dbReference type="Google" id="ProtNLM"/>
    </source>
</evidence>
<dbReference type="FunFam" id="3.30.1360.120:FF:000007">
    <property type="entry name" value="tRNA modification GTPase GTPBP3, mitochondrial"/>
    <property type="match status" value="1"/>
</dbReference>
<evidence type="ECO:0000259" key="7">
    <source>
        <dbReference type="Pfam" id="PF01926"/>
    </source>
</evidence>
<dbReference type="Pfam" id="PF01926">
    <property type="entry name" value="MMR_HSR1"/>
    <property type="match status" value="1"/>
</dbReference>
<evidence type="ECO:0000256" key="6">
    <source>
        <dbReference type="RuleBase" id="RU003313"/>
    </source>
</evidence>
<dbReference type="SUPFAM" id="SSF52540">
    <property type="entry name" value="P-loop containing nucleoside triphosphate hydrolases"/>
    <property type="match status" value="1"/>
</dbReference>
<evidence type="ECO:0000256" key="4">
    <source>
        <dbReference type="ARBA" id="ARBA00022741"/>
    </source>
</evidence>
<evidence type="ECO:0000313" key="11">
    <source>
        <dbReference type="Proteomes" id="UP000290189"/>
    </source>
</evidence>
<dbReference type="AlphaFoldDB" id="A0A3P3XZZ5"/>
<dbReference type="Pfam" id="PF12631">
    <property type="entry name" value="MnmE_helical"/>
    <property type="match status" value="1"/>
</dbReference>
<comment type="subcellular location">
    <subcellularLocation>
        <location evidence="1">Mitochondrion</location>
    </subcellularLocation>
</comment>
<dbReference type="CDD" id="cd14858">
    <property type="entry name" value="TrmE_N"/>
    <property type="match status" value="1"/>
</dbReference>
<feature type="domain" description="G" evidence="7">
    <location>
        <begin position="305"/>
        <end position="418"/>
    </location>
</feature>
<dbReference type="PRINTS" id="PR00449">
    <property type="entry name" value="RASTRNSFRMNG"/>
</dbReference>
<organism evidence="10 11">
    <name type="scientific">Plasmodiophora brassicae</name>
    <name type="common">Clubroot disease agent</name>
    <dbReference type="NCBI Taxonomy" id="37360"/>
    <lineage>
        <taxon>Eukaryota</taxon>
        <taxon>Sar</taxon>
        <taxon>Rhizaria</taxon>
        <taxon>Endomyxa</taxon>
        <taxon>Phytomyxea</taxon>
        <taxon>Plasmodiophorida</taxon>
        <taxon>Plasmodiophoridae</taxon>
        <taxon>Plasmodiophora</taxon>
    </lineage>
</organism>
<evidence type="ECO:0000256" key="3">
    <source>
        <dbReference type="ARBA" id="ARBA00022694"/>
    </source>
</evidence>
<evidence type="ECO:0000313" key="10">
    <source>
        <dbReference type="EMBL" id="SPQ93453.1"/>
    </source>
</evidence>
<dbReference type="HAMAP" id="MF_00379">
    <property type="entry name" value="GTPase_MnmE"/>
    <property type="match status" value="1"/>
</dbReference>
<feature type="domain" description="MnmE helical" evidence="9">
    <location>
        <begin position="207"/>
        <end position="545"/>
    </location>
</feature>
<dbReference type="InterPro" id="IPR027266">
    <property type="entry name" value="TrmE/GcvT-like"/>
</dbReference>
<evidence type="ECO:0000259" key="9">
    <source>
        <dbReference type="Pfam" id="PF12631"/>
    </source>
</evidence>
<keyword evidence="5 6" id="KW-0342">GTP-binding</keyword>
<dbReference type="InterPro" id="IPR005225">
    <property type="entry name" value="Small_GTP-bd"/>
</dbReference>
<evidence type="ECO:0000256" key="2">
    <source>
        <dbReference type="ARBA" id="ARBA00011043"/>
    </source>
</evidence>
<evidence type="ECO:0000256" key="5">
    <source>
        <dbReference type="ARBA" id="ARBA00023134"/>
    </source>
</evidence>
<keyword evidence="3 6" id="KW-0819">tRNA processing</keyword>
<comment type="similarity">
    <text evidence="2 6">Belongs to the TRAFAC class TrmE-Era-EngA-EngB-Septin-like GTPase superfamily. TrmE GTPase family.</text>
</comment>
<dbReference type="GO" id="GO:0002098">
    <property type="term" value="P:tRNA wobble uridine modification"/>
    <property type="evidence" value="ECO:0007669"/>
    <property type="project" value="TreeGrafter"/>
</dbReference>
<reference evidence="10 11" key="1">
    <citation type="submission" date="2018-03" db="EMBL/GenBank/DDBJ databases">
        <authorList>
            <person name="Fogelqvist J."/>
        </authorList>
    </citation>
    <scope>NUCLEOTIDE SEQUENCE [LARGE SCALE GENOMIC DNA]</scope>
</reference>
<dbReference type="InterPro" id="IPR025867">
    <property type="entry name" value="MnmE_helical"/>
</dbReference>
<dbReference type="GO" id="GO:0030488">
    <property type="term" value="P:tRNA methylation"/>
    <property type="evidence" value="ECO:0007669"/>
    <property type="project" value="TreeGrafter"/>
</dbReference>
<dbReference type="Proteomes" id="UP000290189">
    <property type="component" value="Unassembled WGS sequence"/>
</dbReference>
<dbReference type="PANTHER" id="PTHR42714">
    <property type="entry name" value="TRNA MODIFICATION GTPASE GTPBP3"/>
    <property type="match status" value="1"/>
</dbReference>
<evidence type="ECO:0000259" key="8">
    <source>
        <dbReference type="Pfam" id="PF10396"/>
    </source>
</evidence>
<dbReference type="PANTHER" id="PTHR42714:SF2">
    <property type="entry name" value="TRNA MODIFICATION GTPASE GTPBP3, MITOCHONDRIAL"/>
    <property type="match status" value="1"/>
</dbReference>
<dbReference type="InterPro" id="IPR027368">
    <property type="entry name" value="MnmE_dom2"/>
</dbReference>
<feature type="domain" description="GTP-binding protein TrmE N-terminal" evidence="8">
    <location>
        <begin position="85"/>
        <end position="203"/>
    </location>
</feature>
<dbReference type="InterPro" id="IPR018948">
    <property type="entry name" value="GTP-bd_TrmE_N"/>
</dbReference>
<sequence>MVDHLECCHDEIDTAPAQFVPDDFMTPALRLLPILPPLHARRCMNRMHGHWVRQRWSSALAAELTSSSGKFHRPTVDFSVDQTETIFALCSGASRAAIAVFRISGANSHRAFLELTGRQTVPPERKATLVSLIDPRTKSAIDSQALAICFMAPRSFTGEDTVELHTHASPAIVRQLLDVLHGCGLAREATPGEFTRRAMYSGKMDVVQVEGLADLLKAQTALQKDQALDQMRGVSSSVFNTWRETIVKCIAHIEAVIDFSEDEDDVNEGSTMARVLGTISELIQEIRSQLNDARRGEIIREGVDMAIVGECNVGKSSLMNTLIQHEVSIVTPIPGTTRDVVERTLDVNGVPVVIADTAGFRDATDAVEVAGIRLSSARLDRAHLVVVVVDAAQPDVHHPVLVEQLTRRERRVILIINKIDLLSTDSEQIIREIRAKFPRASPVCVSVKTGENMDALFDAISHNVEELTRGPSVGSTSNSSVVTRSRHRRLLAEALDNLSKFQQPGLPLDARAEDLRYAVRCLAKLTVADYVHTEEILDVIFRDFCIGK</sequence>
<geneLocation type="mitochondrion" evidence="10"/>
<keyword evidence="10" id="KW-0496">Mitochondrion</keyword>
<dbReference type="InterPro" id="IPR027417">
    <property type="entry name" value="P-loop_NTPase"/>
</dbReference>
<gene>
    <name evidence="10" type="ORF">PLBR_LOCUS668</name>
</gene>
<dbReference type="InterPro" id="IPR006073">
    <property type="entry name" value="GTP-bd"/>
</dbReference>
<name>A0A3P3XZZ5_PLABS</name>